<name>A0A6C0KLT4_9ZZZZ</name>
<protein>
    <submittedName>
        <fullName evidence="1">Uncharacterized protein</fullName>
    </submittedName>
</protein>
<sequence>MNSLQSELYREINSYLAPKDRLVFSTSTIYSTSFCYEKELRKYILKRHESAKLLIPFIIIGNKNPLFGMEEDFTEFIDEISHPGSLIEKQKCMFEHISYFTDRVLEKFHYISFHKLNFSKQKSLTYMKKKGVYSPKIWGSSEDKSILIEDSPVSVLYGVKVPSRQYFRIKYSKVLKSIIG</sequence>
<reference evidence="1" key="1">
    <citation type="journal article" date="2020" name="Nature">
        <title>Giant virus diversity and host interactions through global metagenomics.</title>
        <authorList>
            <person name="Schulz F."/>
            <person name="Roux S."/>
            <person name="Paez-Espino D."/>
            <person name="Jungbluth S."/>
            <person name="Walsh D.A."/>
            <person name="Denef V.J."/>
            <person name="McMahon K.D."/>
            <person name="Konstantinidis K.T."/>
            <person name="Eloe-Fadrosh E.A."/>
            <person name="Kyrpides N.C."/>
            <person name="Woyke T."/>
        </authorList>
    </citation>
    <scope>NUCLEOTIDE SEQUENCE</scope>
    <source>
        <strain evidence="1">GVMAG-S-3300012919-55</strain>
    </source>
</reference>
<evidence type="ECO:0000313" key="1">
    <source>
        <dbReference type="EMBL" id="QHU17620.1"/>
    </source>
</evidence>
<dbReference type="AlphaFoldDB" id="A0A6C0KLT4"/>
<accession>A0A6C0KLT4</accession>
<proteinExistence type="predicted"/>
<dbReference type="EMBL" id="MN740916">
    <property type="protein sequence ID" value="QHU17620.1"/>
    <property type="molecule type" value="Genomic_DNA"/>
</dbReference>
<organism evidence="1">
    <name type="scientific">viral metagenome</name>
    <dbReference type="NCBI Taxonomy" id="1070528"/>
    <lineage>
        <taxon>unclassified sequences</taxon>
        <taxon>metagenomes</taxon>
        <taxon>organismal metagenomes</taxon>
    </lineage>
</organism>